<sequence>MRLLALPLTRRVGTLQPLVFYYAQMPSPSSPPPHSAEAEAEPSLALSTRARALFRKGLGTATKTWAGFGRAPQKSWKVPLPPPHPSFHRDKLTRTGSTGSTLQDSAYTGGSTLRSLR</sequence>
<name>A0A167JKS5_CALVF</name>
<dbReference type="Proteomes" id="UP000076738">
    <property type="component" value="Unassembled WGS sequence"/>
</dbReference>
<protein>
    <submittedName>
        <fullName evidence="2">Uncharacterized protein</fullName>
    </submittedName>
</protein>
<dbReference type="EMBL" id="KV417300">
    <property type="protein sequence ID" value="KZO93685.1"/>
    <property type="molecule type" value="Genomic_DNA"/>
</dbReference>
<evidence type="ECO:0000313" key="3">
    <source>
        <dbReference type="Proteomes" id="UP000076738"/>
    </source>
</evidence>
<feature type="compositionally biased region" description="Polar residues" evidence="1">
    <location>
        <begin position="94"/>
        <end position="117"/>
    </location>
</feature>
<feature type="region of interest" description="Disordered" evidence="1">
    <location>
        <begin position="70"/>
        <end position="117"/>
    </location>
</feature>
<keyword evidence="3" id="KW-1185">Reference proteome</keyword>
<gene>
    <name evidence="2" type="ORF">CALVIDRAFT_539857</name>
</gene>
<evidence type="ECO:0000256" key="1">
    <source>
        <dbReference type="SAM" id="MobiDB-lite"/>
    </source>
</evidence>
<proteinExistence type="predicted"/>
<organism evidence="2 3">
    <name type="scientific">Calocera viscosa (strain TUFC12733)</name>
    <dbReference type="NCBI Taxonomy" id="1330018"/>
    <lineage>
        <taxon>Eukaryota</taxon>
        <taxon>Fungi</taxon>
        <taxon>Dikarya</taxon>
        <taxon>Basidiomycota</taxon>
        <taxon>Agaricomycotina</taxon>
        <taxon>Dacrymycetes</taxon>
        <taxon>Dacrymycetales</taxon>
        <taxon>Dacrymycetaceae</taxon>
        <taxon>Calocera</taxon>
    </lineage>
</organism>
<evidence type="ECO:0000313" key="2">
    <source>
        <dbReference type="EMBL" id="KZO93685.1"/>
    </source>
</evidence>
<reference evidence="2 3" key="1">
    <citation type="journal article" date="2016" name="Mol. Biol. Evol.">
        <title>Comparative Genomics of Early-Diverging Mushroom-Forming Fungi Provides Insights into the Origins of Lignocellulose Decay Capabilities.</title>
        <authorList>
            <person name="Nagy L.G."/>
            <person name="Riley R."/>
            <person name="Tritt A."/>
            <person name="Adam C."/>
            <person name="Daum C."/>
            <person name="Floudas D."/>
            <person name="Sun H."/>
            <person name="Yadav J.S."/>
            <person name="Pangilinan J."/>
            <person name="Larsson K.H."/>
            <person name="Matsuura K."/>
            <person name="Barry K."/>
            <person name="Labutti K."/>
            <person name="Kuo R."/>
            <person name="Ohm R.A."/>
            <person name="Bhattacharya S.S."/>
            <person name="Shirouzu T."/>
            <person name="Yoshinaga Y."/>
            <person name="Martin F.M."/>
            <person name="Grigoriev I.V."/>
            <person name="Hibbett D.S."/>
        </authorList>
    </citation>
    <scope>NUCLEOTIDE SEQUENCE [LARGE SCALE GENOMIC DNA]</scope>
    <source>
        <strain evidence="2 3">TUFC12733</strain>
    </source>
</reference>
<dbReference type="AlphaFoldDB" id="A0A167JKS5"/>
<accession>A0A167JKS5</accession>